<comment type="subcellular location">
    <subcellularLocation>
        <location evidence="1">Cell junction</location>
        <location evidence="1">Gap junction</location>
    </subcellularLocation>
    <subcellularLocation>
        <location evidence="2 12">Cell membrane</location>
        <topology evidence="2 12">Multi-pass membrane protein</topology>
    </subcellularLocation>
</comment>
<feature type="transmembrane region" description="Helical" evidence="12">
    <location>
        <begin position="174"/>
        <end position="198"/>
    </location>
</feature>
<dbReference type="PANTHER" id="PTHR11893">
    <property type="entry name" value="INNEXIN"/>
    <property type="match status" value="1"/>
</dbReference>
<keyword evidence="3 12" id="KW-0813">Transport</keyword>
<feature type="transmembrane region" description="Helical" evidence="12">
    <location>
        <begin position="103"/>
        <end position="125"/>
    </location>
</feature>
<evidence type="ECO:0000256" key="4">
    <source>
        <dbReference type="ARBA" id="ARBA00022475"/>
    </source>
</evidence>
<dbReference type="PANTHER" id="PTHR11893:SF39">
    <property type="entry name" value="INNEXIN INX1"/>
    <property type="match status" value="1"/>
</dbReference>
<comment type="similarity">
    <text evidence="12">Belongs to the pannexin family.</text>
</comment>
<evidence type="ECO:0000256" key="11">
    <source>
        <dbReference type="ARBA" id="ARBA00023303"/>
    </source>
</evidence>
<dbReference type="PRINTS" id="PR01262">
    <property type="entry name" value="INNEXIN"/>
</dbReference>
<evidence type="ECO:0000256" key="12">
    <source>
        <dbReference type="RuleBase" id="RU010713"/>
    </source>
</evidence>
<evidence type="ECO:0000256" key="8">
    <source>
        <dbReference type="ARBA" id="ARBA00022989"/>
    </source>
</evidence>
<name>A0A1D2MAJ1_ORCCI</name>
<proteinExistence type="inferred from homology"/>
<dbReference type="STRING" id="48709.A0A1D2MAJ1"/>
<keyword evidence="6" id="KW-0303">Gap junction</keyword>
<evidence type="ECO:0000313" key="14">
    <source>
        <dbReference type="Proteomes" id="UP000094527"/>
    </source>
</evidence>
<dbReference type="AlphaFoldDB" id="A0A1D2MAJ1"/>
<dbReference type="GO" id="GO:0034220">
    <property type="term" value="P:monoatomic ion transmembrane transport"/>
    <property type="evidence" value="ECO:0007669"/>
    <property type="project" value="UniProtKB-KW"/>
</dbReference>
<keyword evidence="14" id="KW-1185">Reference proteome</keyword>
<dbReference type="OrthoDB" id="5867527at2759"/>
<evidence type="ECO:0000313" key="13">
    <source>
        <dbReference type="EMBL" id="ODM89993.1"/>
    </source>
</evidence>
<dbReference type="GO" id="GO:0005243">
    <property type="term" value="F:gap junction channel activity"/>
    <property type="evidence" value="ECO:0007669"/>
    <property type="project" value="TreeGrafter"/>
</dbReference>
<keyword evidence="10 12" id="KW-0472">Membrane</keyword>
<accession>A0A1D2MAJ1</accession>
<organism evidence="13 14">
    <name type="scientific">Orchesella cincta</name>
    <name type="common">Springtail</name>
    <name type="synonym">Podura cincta</name>
    <dbReference type="NCBI Taxonomy" id="48709"/>
    <lineage>
        <taxon>Eukaryota</taxon>
        <taxon>Metazoa</taxon>
        <taxon>Ecdysozoa</taxon>
        <taxon>Arthropoda</taxon>
        <taxon>Hexapoda</taxon>
        <taxon>Collembola</taxon>
        <taxon>Entomobryomorpha</taxon>
        <taxon>Entomobryoidea</taxon>
        <taxon>Orchesellidae</taxon>
        <taxon>Orchesellinae</taxon>
        <taxon>Orchesella</taxon>
    </lineage>
</organism>
<gene>
    <name evidence="12" type="primary">inx</name>
    <name evidence="13" type="ORF">Ocin01_16690</name>
</gene>
<comment type="function">
    <text evidence="12">Structural component of the gap junctions.</text>
</comment>
<evidence type="ECO:0000256" key="7">
    <source>
        <dbReference type="ARBA" id="ARBA00022949"/>
    </source>
</evidence>
<keyword evidence="11 12" id="KW-0407">Ion channel</keyword>
<comment type="caution">
    <text evidence="13">The sequence shown here is derived from an EMBL/GenBank/DDBJ whole genome shotgun (WGS) entry which is preliminary data.</text>
</comment>
<evidence type="ECO:0000256" key="3">
    <source>
        <dbReference type="ARBA" id="ARBA00022448"/>
    </source>
</evidence>
<dbReference type="Pfam" id="PF00876">
    <property type="entry name" value="Innexin"/>
    <property type="match status" value="1"/>
</dbReference>
<keyword evidence="7" id="KW-0965">Cell junction</keyword>
<sequence length="378" mass="45179">MLRLWADYTRRQEIIIDNPIFRIHSSFTTVLLLTFSIIITWTDLVGQPIRCQVSGVPAYMVTSYCWIETTFLMSNAFLRPASSAHPGLGNDYNDETSRKHYNYYQWVCFALFFQALLCHFPKWLWERWEDGLMTRIVCGLNIPLRPETEKSWRKGILSNYLVKHRIIHRNWYTLRYWFCELLCLVNIILQMVFMNWFFKGDFLLYGLKVLTFDDKDQEERYDHMIYVFPRVTKCIFRKFGPSGSIEKHDAICILPQNNFSEKIYIFIWFWFIILAVLIAALVIFRVFLICMPRLRSFLLFSLTRMVPKEVVDSICRRVSVGDWWILYMLGRNVDPQIYKEVIADLAEKEHTVKYIIIRIPPQCCGPTNWFLKLFYAIC</sequence>
<evidence type="ECO:0000256" key="9">
    <source>
        <dbReference type="ARBA" id="ARBA00023065"/>
    </source>
</evidence>
<dbReference type="GO" id="GO:0005921">
    <property type="term" value="C:gap junction"/>
    <property type="evidence" value="ECO:0007669"/>
    <property type="project" value="UniProtKB-SubCell"/>
</dbReference>
<dbReference type="Proteomes" id="UP000094527">
    <property type="component" value="Unassembled WGS sequence"/>
</dbReference>
<keyword evidence="9 12" id="KW-0406">Ion transport</keyword>
<evidence type="ECO:0000256" key="2">
    <source>
        <dbReference type="ARBA" id="ARBA00004651"/>
    </source>
</evidence>
<evidence type="ECO:0000256" key="5">
    <source>
        <dbReference type="ARBA" id="ARBA00022692"/>
    </source>
</evidence>
<dbReference type="InterPro" id="IPR000990">
    <property type="entry name" value="Innexin"/>
</dbReference>
<feature type="transmembrane region" description="Helical" evidence="12">
    <location>
        <begin position="263"/>
        <end position="288"/>
    </location>
</feature>
<keyword evidence="5 12" id="KW-0812">Transmembrane</keyword>
<dbReference type="GO" id="GO:0005886">
    <property type="term" value="C:plasma membrane"/>
    <property type="evidence" value="ECO:0007669"/>
    <property type="project" value="UniProtKB-SubCell"/>
</dbReference>
<evidence type="ECO:0000256" key="1">
    <source>
        <dbReference type="ARBA" id="ARBA00004610"/>
    </source>
</evidence>
<feature type="transmembrane region" description="Helical" evidence="12">
    <location>
        <begin position="21"/>
        <end position="41"/>
    </location>
</feature>
<dbReference type="PROSITE" id="PS51013">
    <property type="entry name" value="PANNEXIN"/>
    <property type="match status" value="1"/>
</dbReference>
<protein>
    <recommendedName>
        <fullName evidence="12">Innexin</fullName>
    </recommendedName>
</protein>
<keyword evidence="4" id="KW-1003">Cell membrane</keyword>
<evidence type="ECO:0000256" key="6">
    <source>
        <dbReference type="ARBA" id="ARBA00022868"/>
    </source>
</evidence>
<dbReference type="EMBL" id="LJIJ01002251">
    <property type="protein sequence ID" value="ODM89993.1"/>
    <property type="molecule type" value="Genomic_DNA"/>
</dbReference>
<evidence type="ECO:0000256" key="10">
    <source>
        <dbReference type="ARBA" id="ARBA00023136"/>
    </source>
</evidence>
<keyword evidence="8 12" id="KW-1133">Transmembrane helix</keyword>
<dbReference type="OMA" id="WERWEDG"/>
<reference evidence="13 14" key="1">
    <citation type="journal article" date="2016" name="Genome Biol. Evol.">
        <title>Gene Family Evolution Reflects Adaptation to Soil Environmental Stressors in the Genome of the Collembolan Orchesella cincta.</title>
        <authorList>
            <person name="Faddeeva-Vakhrusheva A."/>
            <person name="Derks M.F."/>
            <person name="Anvar S.Y."/>
            <person name="Agamennone V."/>
            <person name="Suring W."/>
            <person name="Smit S."/>
            <person name="van Straalen N.M."/>
            <person name="Roelofs D."/>
        </authorList>
    </citation>
    <scope>NUCLEOTIDE SEQUENCE [LARGE SCALE GENOMIC DNA]</scope>
    <source>
        <tissue evidence="13">Mixed pool</tissue>
    </source>
</reference>